<keyword evidence="1" id="KW-0472">Membrane</keyword>
<reference evidence="3 4" key="1">
    <citation type="submission" date="2014-04" db="EMBL/GenBank/DDBJ databases">
        <authorList>
            <consortium name="DOE Joint Genome Institute"/>
            <person name="Kuo A."/>
            <person name="Zuccaro A."/>
            <person name="Kohler A."/>
            <person name="Nagy L.G."/>
            <person name="Floudas D."/>
            <person name="Copeland A."/>
            <person name="Barry K.W."/>
            <person name="Cichocki N."/>
            <person name="Veneault-Fourrey C."/>
            <person name="LaButti K."/>
            <person name="Lindquist E.A."/>
            <person name="Lipzen A."/>
            <person name="Lundell T."/>
            <person name="Morin E."/>
            <person name="Murat C."/>
            <person name="Sun H."/>
            <person name="Tunlid A."/>
            <person name="Henrissat B."/>
            <person name="Grigoriev I.V."/>
            <person name="Hibbett D.S."/>
            <person name="Martin F."/>
            <person name="Nordberg H.P."/>
            <person name="Cantor M.N."/>
            <person name="Hua S.X."/>
        </authorList>
    </citation>
    <scope>NUCLEOTIDE SEQUENCE [LARGE SCALE GENOMIC DNA]</scope>
    <source>
        <strain evidence="3 4">MAFF 305830</strain>
    </source>
</reference>
<sequence>MAYFSASPRFGPRNMASMHYTVGIESTTASSTSVPLVPVPVPPPTSSFAPASVAGAAPRQPLAPIITTDTSELNIWDIYTKKAALADGDIVSDFNSSMDVLLVFAGLFSAVNTAFIIETYKLLKPDQSELTNQLLYAVLGNQSTVPSSNFSAPDYAVRLNTLLFASLVTSLLAALAAMMVKQWAGYYARGLGKISSKQIRARTRQYRHEGIQKWHLSEVVALVPMTLHLSLVLFFIGIIDFLFAVHRTVAIFTTTLVVCGLTLYATANVLPLISSGAPFRSPITQVLDRLFQKIRRGYVARLRSRMNVGEKAGDDAIEDHTDLWFGKDEPQARTVRLMPALDIHAVVWLMVEADKMTEKYLLDMCFEKLMSFRHIAARNPSSFLRKGITRTYRQASNACINDQNGSYPQVDCREPDYFVDF</sequence>
<feature type="transmembrane region" description="Helical" evidence="1">
    <location>
        <begin position="161"/>
        <end position="180"/>
    </location>
</feature>
<protein>
    <recommendedName>
        <fullName evidence="2">DUF6535 domain-containing protein</fullName>
    </recommendedName>
</protein>
<evidence type="ECO:0000313" key="4">
    <source>
        <dbReference type="Proteomes" id="UP000054097"/>
    </source>
</evidence>
<gene>
    <name evidence="3" type="ORF">M408DRAFT_29508</name>
</gene>
<feature type="domain" description="DUF6535" evidence="2">
    <location>
        <begin position="76"/>
        <end position="243"/>
    </location>
</feature>
<dbReference type="STRING" id="933852.A0A0C3ANE8"/>
<feature type="transmembrane region" description="Helical" evidence="1">
    <location>
        <begin position="100"/>
        <end position="117"/>
    </location>
</feature>
<dbReference type="Pfam" id="PF20153">
    <property type="entry name" value="DUF6535"/>
    <property type="match status" value="1"/>
</dbReference>
<evidence type="ECO:0000259" key="2">
    <source>
        <dbReference type="Pfam" id="PF20153"/>
    </source>
</evidence>
<proteinExistence type="predicted"/>
<evidence type="ECO:0000256" key="1">
    <source>
        <dbReference type="SAM" id="Phobius"/>
    </source>
</evidence>
<reference evidence="4" key="2">
    <citation type="submission" date="2015-01" db="EMBL/GenBank/DDBJ databases">
        <title>Evolutionary Origins and Diversification of the Mycorrhizal Mutualists.</title>
        <authorList>
            <consortium name="DOE Joint Genome Institute"/>
            <consortium name="Mycorrhizal Genomics Consortium"/>
            <person name="Kohler A."/>
            <person name="Kuo A."/>
            <person name="Nagy L.G."/>
            <person name="Floudas D."/>
            <person name="Copeland A."/>
            <person name="Barry K.W."/>
            <person name="Cichocki N."/>
            <person name="Veneault-Fourrey C."/>
            <person name="LaButti K."/>
            <person name="Lindquist E.A."/>
            <person name="Lipzen A."/>
            <person name="Lundell T."/>
            <person name="Morin E."/>
            <person name="Murat C."/>
            <person name="Riley R."/>
            <person name="Ohm R."/>
            <person name="Sun H."/>
            <person name="Tunlid A."/>
            <person name="Henrissat B."/>
            <person name="Grigoriev I.V."/>
            <person name="Hibbett D.S."/>
            <person name="Martin F."/>
        </authorList>
    </citation>
    <scope>NUCLEOTIDE SEQUENCE [LARGE SCALE GENOMIC DNA]</scope>
    <source>
        <strain evidence="4">MAFF 305830</strain>
    </source>
</reference>
<keyword evidence="1" id="KW-1133">Transmembrane helix</keyword>
<dbReference type="Proteomes" id="UP000054097">
    <property type="component" value="Unassembled WGS sequence"/>
</dbReference>
<organism evidence="3 4">
    <name type="scientific">Serendipita vermifera MAFF 305830</name>
    <dbReference type="NCBI Taxonomy" id="933852"/>
    <lineage>
        <taxon>Eukaryota</taxon>
        <taxon>Fungi</taxon>
        <taxon>Dikarya</taxon>
        <taxon>Basidiomycota</taxon>
        <taxon>Agaricomycotina</taxon>
        <taxon>Agaricomycetes</taxon>
        <taxon>Sebacinales</taxon>
        <taxon>Serendipitaceae</taxon>
        <taxon>Serendipita</taxon>
    </lineage>
</organism>
<name>A0A0C3ANE8_SERVB</name>
<dbReference type="AlphaFoldDB" id="A0A0C3ANE8"/>
<feature type="transmembrane region" description="Helical" evidence="1">
    <location>
        <begin position="249"/>
        <end position="273"/>
    </location>
</feature>
<dbReference type="OrthoDB" id="3153842at2759"/>
<dbReference type="HOGENOM" id="CLU_053904_0_0_1"/>
<feature type="transmembrane region" description="Helical" evidence="1">
    <location>
        <begin position="219"/>
        <end position="243"/>
    </location>
</feature>
<dbReference type="EMBL" id="KN824380">
    <property type="protein sequence ID" value="KIM21549.1"/>
    <property type="molecule type" value="Genomic_DNA"/>
</dbReference>
<accession>A0A0C3ANE8</accession>
<dbReference type="InterPro" id="IPR045338">
    <property type="entry name" value="DUF6535"/>
</dbReference>
<keyword evidence="4" id="KW-1185">Reference proteome</keyword>
<keyword evidence="1" id="KW-0812">Transmembrane</keyword>
<evidence type="ECO:0000313" key="3">
    <source>
        <dbReference type="EMBL" id="KIM21549.1"/>
    </source>
</evidence>